<name>A0ABQ2D020_9DEIO</name>
<dbReference type="SUPFAM" id="SSF46955">
    <property type="entry name" value="Putative DNA-binding domain"/>
    <property type="match status" value="1"/>
</dbReference>
<feature type="domain" description="HTH merR-type" evidence="2">
    <location>
        <begin position="1"/>
        <end position="71"/>
    </location>
</feature>
<evidence type="ECO:0000259" key="2">
    <source>
        <dbReference type="PROSITE" id="PS50937"/>
    </source>
</evidence>
<evidence type="ECO:0000313" key="4">
    <source>
        <dbReference type="Proteomes" id="UP000632222"/>
    </source>
</evidence>
<dbReference type="InterPro" id="IPR009061">
    <property type="entry name" value="DNA-bd_dom_put_sf"/>
</dbReference>
<proteinExistence type="predicted"/>
<dbReference type="Proteomes" id="UP000632222">
    <property type="component" value="Unassembled WGS sequence"/>
</dbReference>
<keyword evidence="4" id="KW-1185">Reference proteome</keyword>
<evidence type="ECO:0000313" key="3">
    <source>
        <dbReference type="EMBL" id="GGJ37991.1"/>
    </source>
</evidence>
<dbReference type="InterPro" id="IPR000551">
    <property type="entry name" value="MerR-type_HTH_dom"/>
</dbReference>
<dbReference type="InterPro" id="IPR047057">
    <property type="entry name" value="MerR_fam"/>
</dbReference>
<dbReference type="EMBL" id="BMOD01000008">
    <property type="protein sequence ID" value="GGJ37991.1"/>
    <property type="molecule type" value="Genomic_DNA"/>
</dbReference>
<dbReference type="SMART" id="SM00422">
    <property type="entry name" value="HTH_MERR"/>
    <property type="match status" value="1"/>
</dbReference>
<dbReference type="Pfam" id="PF13411">
    <property type="entry name" value="MerR_1"/>
    <property type="match status" value="1"/>
</dbReference>
<dbReference type="PROSITE" id="PS50937">
    <property type="entry name" value="HTH_MERR_2"/>
    <property type="match status" value="1"/>
</dbReference>
<dbReference type="CDD" id="cd01109">
    <property type="entry name" value="HTH_YyaN"/>
    <property type="match status" value="1"/>
</dbReference>
<gene>
    <name evidence="3" type="ORF">GCM10008938_25120</name>
</gene>
<organism evidence="3 4">
    <name type="scientific">Deinococcus roseus</name>
    <dbReference type="NCBI Taxonomy" id="392414"/>
    <lineage>
        <taxon>Bacteria</taxon>
        <taxon>Thermotogati</taxon>
        <taxon>Deinococcota</taxon>
        <taxon>Deinococci</taxon>
        <taxon>Deinococcales</taxon>
        <taxon>Deinococcaceae</taxon>
        <taxon>Deinococcus</taxon>
    </lineage>
</organism>
<accession>A0ABQ2D020</accession>
<dbReference type="PANTHER" id="PTHR30204">
    <property type="entry name" value="REDOX-CYCLING DRUG-SENSING TRANSCRIPTIONAL ACTIVATOR SOXR"/>
    <property type="match status" value="1"/>
</dbReference>
<comment type="caution">
    <text evidence="3">The sequence shown here is derived from an EMBL/GenBank/DDBJ whole genome shotgun (WGS) entry which is preliminary data.</text>
</comment>
<protein>
    <submittedName>
        <fullName evidence="3">MerR family transcriptional regulator</fullName>
    </submittedName>
</protein>
<dbReference type="PANTHER" id="PTHR30204:SF98">
    <property type="entry name" value="HTH-TYPE TRANSCRIPTIONAL REGULATOR ADHR"/>
    <property type="match status" value="1"/>
</dbReference>
<keyword evidence="1" id="KW-0238">DNA-binding</keyword>
<sequence length="119" mass="14034">MDYSIEDITRLTGFSKHTLRYYEKAGLLDPIDRNTSGHRRYTEQDLGRLNFLGKLRTTGMSIQDMRLYIELLRQGDHTRVERLNILEHHHTQVSEQIAALQDALKAIEYKIQLYRKTSN</sequence>
<dbReference type="PRINTS" id="PR00040">
    <property type="entry name" value="HTHMERR"/>
</dbReference>
<dbReference type="Gene3D" id="1.10.1660.10">
    <property type="match status" value="1"/>
</dbReference>
<reference evidence="4" key="1">
    <citation type="journal article" date="2019" name="Int. J. Syst. Evol. Microbiol.">
        <title>The Global Catalogue of Microorganisms (GCM) 10K type strain sequencing project: providing services to taxonomists for standard genome sequencing and annotation.</title>
        <authorList>
            <consortium name="The Broad Institute Genomics Platform"/>
            <consortium name="The Broad Institute Genome Sequencing Center for Infectious Disease"/>
            <person name="Wu L."/>
            <person name="Ma J."/>
        </authorList>
    </citation>
    <scope>NUCLEOTIDE SEQUENCE [LARGE SCALE GENOMIC DNA]</scope>
    <source>
        <strain evidence="4">JCM 14370</strain>
    </source>
</reference>
<evidence type="ECO:0000256" key="1">
    <source>
        <dbReference type="ARBA" id="ARBA00023125"/>
    </source>
</evidence>